<dbReference type="HAMAP" id="MF_00055">
    <property type="entry name" value="MEMO1"/>
    <property type="match status" value="1"/>
</dbReference>
<name>A0A6I6JKV7_9BACT</name>
<dbReference type="NCBIfam" id="TIGR04336">
    <property type="entry name" value="AmmeMemoSam_B"/>
    <property type="match status" value="1"/>
</dbReference>
<dbReference type="InterPro" id="IPR002737">
    <property type="entry name" value="MEMO1_fam"/>
</dbReference>
<dbReference type="CDD" id="cd07361">
    <property type="entry name" value="MEMO_like"/>
    <property type="match status" value="1"/>
</dbReference>
<dbReference type="Gene3D" id="3.40.830.10">
    <property type="entry name" value="LigB-like"/>
    <property type="match status" value="1"/>
</dbReference>
<proteinExistence type="inferred from homology"/>
<dbReference type="PANTHER" id="PTHR11060:SF0">
    <property type="entry name" value="PROTEIN MEMO1"/>
    <property type="match status" value="1"/>
</dbReference>
<dbReference type="RefSeq" id="WP_158950073.1">
    <property type="nucleotide sequence ID" value="NZ_CP046400.1"/>
</dbReference>
<sequence length="269" mass="28619">MQRQPVVAGRFYEADPERLNGMVDGFLGLAEARRDEQTLLAMVPHAGYVFSGAVCGRTLGAANLARTIVMLGPNHTGKGDRFALWPKGRWAIPGGAVSVDAALAETLLEADPMLTPDTAAHLEEHSLEVILPFLRRLDPETVVVPIAVSGYVFEDLKRVGQALGKVLAGLGRPASIVVSSDMSHYIQHDEAKARDALALEAAVALDPRGLFDVVRRNNITMCGVLPMVTGLYAALEMGATSGEVVSYATSGEIYGDYDQVVGYAGVLVS</sequence>
<comment type="similarity">
    <text evidence="1 2">Belongs to the MEMO1 family.</text>
</comment>
<keyword evidence="4" id="KW-1185">Reference proteome</keyword>
<evidence type="ECO:0000256" key="1">
    <source>
        <dbReference type="ARBA" id="ARBA00006315"/>
    </source>
</evidence>
<gene>
    <name evidence="3" type="primary">amrB</name>
    <name evidence="3" type="ORF">GM415_16380</name>
</gene>
<evidence type="ECO:0000256" key="2">
    <source>
        <dbReference type="HAMAP-Rule" id="MF_00055"/>
    </source>
</evidence>
<dbReference type="KEGG" id="psel:GM415_16380"/>
<dbReference type="Proteomes" id="UP000428328">
    <property type="component" value="Chromosome"/>
</dbReference>
<dbReference type="AlphaFoldDB" id="A0A6I6JKV7"/>
<organism evidence="3 4">
    <name type="scientific">Pseudodesulfovibrio cashew</name>
    <dbReference type="NCBI Taxonomy" id="2678688"/>
    <lineage>
        <taxon>Bacteria</taxon>
        <taxon>Pseudomonadati</taxon>
        <taxon>Thermodesulfobacteriota</taxon>
        <taxon>Desulfovibrionia</taxon>
        <taxon>Desulfovibrionales</taxon>
        <taxon>Desulfovibrionaceae</taxon>
    </lineage>
</organism>
<accession>A0A6I6JKV7</accession>
<reference evidence="3 4" key="1">
    <citation type="submission" date="2019-11" db="EMBL/GenBank/DDBJ databases">
        <authorList>
            <person name="Zheng R.K."/>
            <person name="Sun C.M."/>
        </authorList>
    </citation>
    <scope>NUCLEOTIDE SEQUENCE [LARGE SCALE GENOMIC DNA]</scope>
    <source>
        <strain evidence="3 4">SRB007</strain>
    </source>
</reference>
<dbReference type="EMBL" id="CP046400">
    <property type="protein sequence ID" value="QGY41630.1"/>
    <property type="molecule type" value="Genomic_DNA"/>
</dbReference>
<evidence type="ECO:0000313" key="3">
    <source>
        <dbReference type="EMBL" id="QGY41630.1"/>
    </source>
</evidence>
<dbReference type="Pfam" id="PF01875">
    <property type="entry name" value="Memo"/>
    <property type="match status" value="1"/>
</dbReference>
<protein>
    <recommendedName>
        <fullName evidence="2">MEMO1 family protein GM415_16380</fullName>
    </recommendedName>
</protein>
<dbReference type="PANTHER" id="PTHR11060">
    <property type="entry name" value="PROTEIN MEMO1"/>
    <property type="match status" value="1"/>
</dbReference>
<evidence type="ECO:0000313" key="4">
    <source>
        <dbReference type="Proteomes" id="UP000428328"/>
    </source>
</evidence>